<organism evidence="10 11">
    <name type="scientific">Cristinia sonorae</name>
    <dbReference type="NCBI Taxonomy" id="1940300"/>
    <lineage>
        <taxon>Eukaryota</taxon>
        <taxon>Fungi</taxon>
        <taxon>Dikarya</taxon>
        <taxon>Basidiomycota</taxon>
        <taxon>Agaricomycotina</taxon>
        <taxon>Agaricomycetes</taxon>
        <taxon>Agaricomycetidae</taxon>
        <taxon>Agaricales</taxon>
        <taxon>Pleurotineae</taxon>
        <taxon>Stephanosporaceae</taxon>
        <taxon>Cristinia</taxon>
    </lineage>
</organism>
<dbReference type="GO" id="GO:0005524">
    <property type="term" value="F:ATP binding"/>
    <property type="evidence" value="ECO:0007669"/>
    <property type="project" value="UniProtKB-KW"/>
</dbReference>
<feature type="domain" description="Helicase ATP-binding" evidence="8">
    <location>
        <begin position="37"/>
        <end position="306"/>
    </location>
</feature>
<dbReference type="PROSITE" id="PS51192">
    <property type="entry name" value="HELICASE_ATP_BIND_1"/>
    <property type="match status" value="1"/>
</dbReference>
<dbReference type="InterPro" id="IPR027417">
    <property type="entry name" value="P-loop_NTPase"/>
</dbReference>
<dbReference type="GO" id="GO:0003724">
    <property type="term" value="F:RNA helicase activity"/>
    <property type="evidence" value="ECO:0007669"/>
    <property type="project" value="UniProtKB-EC"/>
</dbReference>
<keyword evidence="2" id="KW-0547">Nucleotide-binding</keyword>
<evidence type="ECO:0000313" key="10">
    <source>
        <dbReference type="EMBL" id="KAH8091414.1"/>
    </source>
</evidence>
<dbReference type="CDD" id="cd18787">
    <property type="entry name" value="SF2_C_DEAD"/>
    <property type="match status" value="1"/>
</dbReference>
<proteinExistence type="predicted"/>
<dbReference type="Proteomes" id="UP000813824">
    <property type="component" value="Unassembled WGS sequence"/>
</dbReference>
<accession>A0A8K0UJD1</accession>
<keyword evidence="3 10" id="KW-0378">Hydrolase</keyword>
<dbReference type="PANTHER" id="PTHR47960">
    <property type="entry name" value="DEAD-BOX ATP-DEPENDENT RNA HELICASE 50"/>
    <property type="match status" value="1"/>
</dbReference>
<dbReference type="Pfam" id="PF00270">
    <property type="entry name" value="DEAD"/>
    <property type="match status" value="1"/>
</dbReference>
<evidence type="ECO:0000256" key="4">
    <source>
        <dbReference type="ARBA" id="ARBA00022806"/>
    </source>
</evidence>
<comment type="caution">
    <text evidence="10">The sequence shown here is derived from an EMBL/GenBank/DDBJ whole genome shotgun (WGS) entry which is preliminary data.</text>
</comment>
<comment type="catalytic activity">
    <reaction evidence="6">
        <text>ATP + H2O = ADP + phosphate + H(+)</text>
        <dbReference type="Rhea" id="RHEA:13065"/>
        <dbReference type="ChEBI" id="CHEBI:15377"/>
        <dbReference type="ChEBI" id="CHEBI:15378"/>
        <dbReference type="ChEBI" id="CHEBI:30616"/>
        <dbReference type="ChEBI" id="CHEBI:43474"/>
        <dbReference type="ChEBI" id="CHEBI:456216"/>
        <dbReference type="EC" id="3.6.4.13"/>
    </reaction>
</comment>
<feature type="domain" description="Helicase C-terminal" evidence="9">
    <location>
        <begin position="355"/>
        <end position="511"/>
    </location>
</feature>
<keyword evidence="4" id="KW-0347">Helicase</keyword>
<dbReference type="GO" id="GO:0003676">
    <property type="term" value="F:nucleic acid binding"/>
    <property type="evidence" value="ECO:0007669"/>
    <property type="project" value="InterPro"/>
</dbReference>
<dbReference type="PROSITE" id="PS51194">
    <property type="entry name" value="HELICASE_CTER"/>
    <property type="match status" value="1"/>
</dbReference>
<feature type="region of interest" description="Disordered" evidence="7">
    <location>
        <begin position="491"/>
        <end position="511"/>
    </location>
</feature>
<dbReference type="GO" id="GO:0016787">
    <property type="term" value="F:hydrolase activity"/>
    <property type="evidence" value="ECO:0007669"/>
    <property type="project" value="UniProtKB-KW"/>
</dbReference>
<evidence type="ECO:0000256" key="3">
    <source>
        <dbReference type="ARBA" id="ARBA00022801"/>
    </source>
</evidence>
<evidence type="ECO:0000256" key="1">
    <source>
        <dbReference type="ARBA" id="ARBA00012552"/>
    </source>
</evidence>
<dbReference type="SUPFAM" id="SSF52540">
    <property type="entry name" value="P-loop containing nucleoside triphosphate hydrolases"/>
    <property type="match status" value="1"/>
</dbReference>
<evidence type="ECO:0000313" key="11">
    <source>
        <dbReference type="Proteomes" id="UP000813824"/>
    </source>
</evidence>
<sequence>MEGLLSSIYSVVGPSAKPTSIQALSLKHLFSPLKPGKDGQLAWRQYLLASETGSGKSIAYLLPMLQDLKRSENEPRIESESSPRRALNPRGLVLAPTHELSRQLSGFAKSLLHNVKLRVMCASRTNVPSVASRTASAAQMAVNFDGKGDGTGEFVLSGKEAVSRDVDVLVGTPTKVLEMVKGRGWDWEKRAKEREEEGKGEVTPRRKWTIGEPEAGLANVEWVVIDEADVLLDPDFQESTRLLLADIAAARGHPVKYQPELNLSSIGTNTPVEVPEYPFNLLLTTATIPSSLAAYLDAYHPSLTRLASPNLHKLPATLKTEYEGWTGGRRNKDIERKIRRVWWEDAVAAAKPGALISAESLPAGSPKSKILIFCNKSSKVEDLGTYLREMGISNVALTSTSETRQRGSNKHLDGFLRVRDVQDSVGLKPVSPDQPHVLITTSLLSRGLDFCPSIRHVFIVDSPRNMVDFLHRAGRSGRAGEKGKVVVFGKEKGRGAGRDKEMKSRVRAVAR</sequence>
<protein>
    <recommendedName>
        <fullName evidence="1">RNA helicase</fullName>
        <ecNumber evidence="1">3.6.4.13</ecNumber>
    </recommendedName>
</protein>
<name>A0A8K0UJD1_9AGAR</name>
<dbReference type="EC" id="3.6.4.13" evidence="1"/>
<dbReference type="SMART" id="SM00490">
    <property type="entry name" value="HELICc"/>
    <property type="match status" value="1"/>
</dbReference>
<evidence type="ECO:0000256" key="6">
    <source>
        <dbReference type="ARBA" id="ARBA00047984"/>
    </source>
</evidence>
<dbReference type="OrthoDB" id="10256233at2759"/>
<evidence type="ECO:0000256" key="7">
    <source>
        <dbReference type="SAM" id="MobiDB-lite"/>
    </source>
</evidence>
<dbReference type="SMART" id="SM00487">
    <property type="entry name" value="DEXDc"/>
    <property type="match status" value="1"/>
</dbReference>
<reference evidence="10" key="1">
    <citation type="journal article" date="2021" name="New Phytol.">
        <title>Evolutionary innovations through gain and loss of genes in the ectomycorrhizal Boletales.</title>
        <authorList>
            <person name="Wu G."/>
            <person name="Miyauchi S."/>
            <person name="Morin E."/>
            <person name="Kuo A."/>
            <person name="Drula E."/>
            <person name="Varga T."/>
            <person name="Kohler A."/>
            <person name="Feng B."/>
            <person name="Cao Y."/>
            <person name="Lipzen A."/>
            <person name="Daum C."/>
            <person name="Hundley H."/>
            <person name="Pangilinan J."/>
            <person name="Johnson J."/>
            <person name="Barry K."/>
            <person name="LaButti K."/>
            <person name="Ng V."/>
            <person name="Ahrendt S."/>
            <person name="Min B."/>
            <person name="Choi I.G."/>
            <person name="Park H."/>
            <person name="Plett J.M."/>
            <person name="Magnuson J."/>
            <person name="Spatafora J.W."/>
            <person name="Nagy L.G."/>
            <person name="Henrissat B."/>
            <person name="Grigoriev I.V."/>
            <person name="Yang Z.L."/>
            <person name="Xu J."/>
            <person name="Martin F.M."/>
        </authorList>
    </citation>
    <scope>NUCLEOTIDE SEQUENCE</scope>
    <source>
        <strain evidence="10">KKN 215</strain>
    </source>
</reference>
<gene>
    <name evidence="10" type="ORF">BXZ70DRAFT_898943</name>
</gene>
<evidence type="ECO:0000256" key="5">
    <source>
        <dbReference type="ARBA" id="ARBA00022840"/>
    </source>
</evidence>
<feature type="compositionally biased region" description="Basic and acidic residues" evidence="7">
    <location>
        <begin position="491"/>
        <end position="504"/>
    </location>
</feature>
<dbReference type="EMBL" id="JAEVFJ010000036">
    <property type="protein sequence ID" value="KAH8091414.1"/>
    <property type="molecule type" value="Genomic_DNA"/>
</dbReference>
<evidence type="ECO:0000259" key="9">
    <source>
        <dbReference type="PROSITE" id="PS51194"/>
    </source>
</evidence>
<dbReference type="AlphaFoldDB" id="A0A8K0UJD1"/>
<dbReference type="InterPro" id="IPR014001">
    <property type="entry name" value="Helicase_ATP-bd"/>
</dbReference>
<keyword evidence="11" id="KW-1185">Reference proteome</keyword>
<evidence type="ECO:0000259" key="8">
    <source>
        <dbReference type="PROSITE" id="PS51192"/>
    </source>
</evidence>
<evidence type="ECO:0000256" key="2">
    <source>
        <dbReference type="ARBA" id="ARBA00022741"/>
    </source>
</evidence>
<dbReference type="Pfam" id="PF00271">
    <property type="entry name" value="Helicase_C"/>
    <property type="match status" value="1"/>
</dbReference>
<dbReference type="InterPro" id="IPR011545">
    <property type="entry name" value="DEAD/DEAH_box_helicase_dom"/>
</dbReference>
<dbReference type="Gene3D" id="3.40.50.300">
    <property type="entry name" value="P-loop containing nucleotide triphosphate hydrolases"/>
    <property type="match status" value="2"/>
</dbReference>
<dbReference type="InterPro" id="IPR001650">
    <property type="entry name" value="Helicase_C-like"/>
</dbReference>
<keyword evidence="5" id="KW-0067">ATP-binding</keyword>